<sequence>MEQKTRCMLYFAPPPLQAAGVCSDRRCREPPRGREENRVGPRREETQCGLYQMEAPGDAQLTDSSHYKRIVPLSHPATWTSSVLFDTSRPRFRNSKVG</sequence>
<reference evidence="2" key="1">
    <citation type="journal article" date="2022" name="bioRxiv">
        <title>Sequencing and chromosome-scale assembly of the giantPleurodeles waltlgenome.</title>
        <authorList>
            <person name="Brown T."/>
            <person name="Elewa A."/>
            <person name="Iarovenko S."/>
            <person name="Subramanian E."/>
            <person name="Araus A.J."/>
            <person name="Petzold A."/>
            <person name="Susuki M."/>
            <person name="Suzuki K.-i.T."/>
            <person name="Hayashi T."/>
            <person name="Toyoda A."/>
            <person name="Oliveira C."/>
            <person name="Osipova E."/>
            <person name="Leigh N.D."/>
            <person name="Simon A."/>
            <person name="Yun M.H."/>
        </authorList>
    </citation>
    <scope>NUCLEOTIDE SEQUENCE</scope>
    <source>
        <strain evidence="2">20211129_DDA</strain>
        <tissue evidence="2">Liver</tissue>
    </source>
</reference>
<accession>A0AAV7LN92</accession>
<evidence type="ECO:0000313" key="2">
    <source>
        <dbReference type="EMBL" id="KAJ1092498.1"/>
    </source>
</evidence>
<protein>
    <submittedName>
        <fullName evidence="2">Uncharacterized protein</fullName>
    </submittedName>
</protein>
<dbReference type="AlphaFoldDB" id="A0AAV7LN92"/>
<dbReference type="Proteomes" id="UP001066276">
    <property type="component" value="Chromosome 11"/>
</dbReference>
<organism evidence="2 3">
    <name type="scientific">Pleurodeles waltl</name>
    <name type="common">Iberian ribbed newt</name>
    <dbReference type="NCBI Taxonomy" id="8319"/>
    <lineage>
        <taxon>Eukaryota</taxon>
        <taxon>Metazoa</taxon>
        <taxon>Chordata</taxon>
        <taxon>Craniata</taxon>
        <taxon>Vertebrata</taxon>
        <taxon>Euteleostomi</taxon>
        <taxon>Amphibia</taxon>
        <taxon>Batrachia</taxon>
        <taxon>Caudata</taxon>
        <taxon>Salamandroidea</taxon>
        <taxon>Salamandridae</taxon>
        <taxon>Pleurodelinae</taxon>
        <taxon>Pleurodeles</taxon>
    </lineage>
</organism>
<gene>
    <name evidence="2" type="ORF">NDU88_005608</name>
</gene>
<evidence type="ECO:0000256" key="1">
    <source>
        <dbReference type="SAM" id="MobiDB-lite"/>
    </source>
</evidence>
<comment type="caution">
    <text evidence="2">The sequence shown here is derived from an EMBL/GenBank/DDBJ whole genome shotgun (WGS) entry which is preliminary data.</text>
</comment>
<proteinExistence type="predicted"/>
<name>A0AAV7LN92_PLEWA</name>
<feature type="region of interest" description="Disordered" evidence="1">
    <location>
        <begin position="25"/>
        <end position="44"/>
    </location>
</feature>
<keyword evidence="3" id="KW-1185">Reference proteome</keyword>
<evidence type="ECO:0000313" key="3">
    <source>
        <dbReference type="Proteomes" id="UP001066276"/>
    </source>
</evidence>
<dbReference type="EMBL" id="JANPWB010000015">
    <property type="protein sequence ID" value="KAJ1092498.1"/>
    <property type="molecule type" value="Genomic_DNA"/>
</dbReference>